<feature type="transmembrane region" description="Helical" evidence="3">
    <location>
        <begin position="223"/>
        <end position="244"/>
    </location>
</feature>
<name>A0A7I8VSS2_9ANNE</name>
<dbReference type="PANTHER" id="PTHR10794:SF93">
    <property type="entry name" value="SERINE AMINOPEPTIDASE S33 DOMAIN-CONTAINING PROTEIN"/>
    <property type="match status" value="1"/>
</dbReference>
<dbReference type="EMBL" id="CAJFCJ010000010">
    <property type="protein sequence ID" value="CAD5119342.1"/>
    <property type="molecule type" value="Genomic_DNA"/>
</dbReference>
<gene>
    <name evidence="5" type="ORF">DGYR_LOCUS7597</name>
</gene>
<accession>A0A7I8VSS2</accession>
<dbReference type="Pfam" id="PF00561">
    <property type="entry name" value="Abhydrolase_1"/>
    <property type="match status" value="1"/>
</dbReference>
<keyword evidence="3" id="KW-0472">Membrane</keyword>
<dbReference type="Gene3D" id="3.40.50.1820">
    <property type="entry name" value="alpha/beta hydrolase"/>
    <property type="match status" value="1"/>
</dbReference>
<protein>
    <submittedName>
        <fullName evidence="5">DgyrCDS7960</fullName>
    </submittedName>
</protein>
<dbReference type="Proteomes" id="UP000549394">
    <property type="component" value="Unassembled WGS sequence"/>
</dbReference>
<evidence type="ECO:0000313" key="5">
    <source>
        <dbReference type="EMBL" id="CAD5119342.1"/>
    </source>
</evidence>
<dbReference type="AlphaFoldDB" id="A0A7I8VSS2"/>
<dbReference type="SUPFAM" id="SSF53474">
    <property type="entry name" value="alpha/beta-Hydrolases"/>
    <property type="match status" value="1"/>
</dbReference>
<keyword evidence="6" id="KW-1185">Reference proteome</keyword>
<evidence type="ECO:0000256" key="1">
    <source>
        <dbReference type="ARBA" id="ARBA00010884"/>
    </source>
</evidence>
<keyword evidence="3" id="KW-0812">Transmembrane</keyword>
<comment type="similarity">
    <text evidence="1">Belongs to the AB hydrolase superfamily. AB hydrolase 4 family.</text>
</comment>
<keyword evidence="3" id="KW-1133">Transmembrane helix</keyword>
<reference evidence="5 6" key="1">
    <citation type="submission" date="2020-08" db="EMBL/GenBank/DDBJ databases">
        <authorList>
            <person name="Hejnol A."/>
        </authorList>
    </citation>
    <scope>NUCLEOTIDE SEQUENCE [LARGE SCALE GENOMIC DNA]</scope>
</reference>
<dbReference type="PIRSF" id="PIRSF005211">
    <property type="entry name" value="Ab_hydro_YheT"/>
    <property type="match status" value="1"/>
</dbReference>
<evidence type="ECO:0000259" key="4">
    <source>
        <dbReference type="Pfam" id="PF00561"/>
    </source>
</evidence>
<proteinExistence type="inferred from homology"/>
<dbReference type="GO" id="GO:0034338">
    <property type="term" value="F:short-chain carboxylesterase activity"/>
    <property type="evidence" value="ECO:0007669"/>
    <property type="project" value="TreeGrafter"/>
</dbReference>
<evidence type="ECO:0000256" key="2">
    <source>
        <dbReference type="PIRSR" id="PIRSR005211-1"/>
    </source>
</evidence>
<comment type="caution">
    <text evidence="5">The sequence shown here is derived from an EMBL/GenBank/DDBJ whole genome shotgun (WGS) entry which is preliminary data.</text>
</comment>
<feature type="transmembrane region" description="Helical" evidence="3">
    <location>
        <begin position="184"/>
        <end position="203"/>
    </location>
</feature>
<feature type="active site" description="Charge relay system" evidence="2">
    <location>
        <position position="190"/>
    </location>
</feature>
<evidence type="ECO:0000313" key="6">
    <source>
        <dbReference type="Proteomes" id="UP000549394"/>
    </source>
</evidence>
<feature type="active site" description="Charge relay system" evidence="2">
    <location>
        <position position="311"/>
    </location>
</feature>
<dbReference type="InterPro" id="IPR012020">
    <property type="entry name" value="ABHD4"/>
</dbReference>
<feature type="domain" description="AB hydrolase-1" evidence="4">
    <location>
        <begin position="113"/>
        <end position="345"/>
    </location>
</feature>
<dbReference type="GO" id="GO:0047372">
    <property type="term" value="F:monoacylglycerol lipase activity"/>
    <property type="evidence" value="ECO:0007669"/>
    <property type="project" value="TreeGrafter"/>
</dbReference>
<sequence>MFKTLIIIQSNVCYQLLNSLFRKDFSEKPIFYHSDEPVPVIQNIIKNGFLSKTFSPVWWARNGHVQTLLTALNVNKPTDISFKREIIKLPDGGQLALDWGHVIDNPHLEGDDILLVLPGLTGAAIDYRSIVKLGLQRNYRVVVFNKRGHGGLELTTAKLQSFGYPYDVRFVLENFRKRFRERKIHAIGFSAGSGLLVSYLGYFPDDPIIDGAVAVSPGYDAEHLLKILPNFYAFLMLMKLKFMIWQHRKVLKKAVNMRRAVSTSCFEEFEQVVYGAPNGYNDIKDYWKENNPIMALKHIKIPVMCISSMDDPVCVGEVVKFDYFYSNPHSLLCATKRGGHCAFFHGSEMKRWAEDMALDFLHHIKN</sequence>
<dbReference type="OrthoDB" id="247542at2759"/>
<evidence type="ECO:0000256" key="3">
    <source>
        <dbReference type="SAM" id="Phobius"/>
    </source>
</evidence>
<dbReference type="InterPro" id="IPR029058">
    <property type="entry name" value="AB_hydrolase_fold"/>
</dbReference>
<feature type="active site" description="Charge relay system" evidence="2">
    <location>
        <position position="340"/>
    </location>
</feature>
<organism evidence="5 6">
    <name type="scientific">Dimorphilus gyrociliatus</name>
    <dbReference type="NCBI Taxonomy" id="2664684"/>
    <lineage>
        <taxon>Eukaryota</taxon>
        <taxon>Metazoa</taxon>
        <taxon>Spiralia</taxon>
        <taxon>Lophotrochozoa</taxon>
        <taxon>Annelida</taxon>
        <taxon>Polychaeta</taxon>
        <taxon>Polychaeta incertae sedis</taxon>
        <taxon>Dinophilidae</taxon>
        <taxon>Dimorphilus</taxon>
    </lineage>
</organism>
<dbReference type="PANTHER" id="PTHR10794">
    <property type="entry name" value="ABHYDROLASE DOMAIN-CONTAINING PROTEIN"/>
    <property type="match status" value="1"/>
</dbReference>
<dbReference type="InterPro" id="IPR050960">
    <property type="entry name" value="AB_hydrolase_4_sf"/>
</dbReference>
<dbReference type="InterPro" id="IPR000073">
    <property type="entry name" value="AB_hydrolase_1"/>
</dbReference>